<proteinExistence type="predicted"/>
<protein>
    <submittedName>
        <fullName evidence="1">Uncharacterized protein</fullName>
    </submittedName>
</protein>
<name>A0A8S5P3X5_9CAUD</name>
<accession>A0A8S5P3X5</accession>
<evidence type="ECO:0000313" key="1">
    <source>
        <dbReference type="EMBL" id="DAE01155.1"/>
    </source>
</evidence>
<sequence>MTTYIYKGQSISHIRFISILRYAGINGGHRLSAYEALVKCASLGKEKAIKILNDLEVIEK</sequence>
<organism evidence="1">
    <name type="scientific">Siphoviridae sp. ctZE52</name>
    <dbReference type="NCBI Taxonomy" id="2825557"/>
    <lineage>
        <taxon>Viruses</taxon>
        <taxon>Duplodnaviria</taxon>
        <taxon>Heunggongvirae</taxon>
        <taxon>Uroviricota</taxon>
        <taxon>Caudoviricetes</taxon>
    </lineage>
</organism>
<reference evidence="1" key="1">
    <citation type="journal article" date="2021" name="Proc. Natl. Acad. Sci. U.S.A.">
        <title>A Catalog of Tens of Thousands of Viruses from Human Metagenomes Reveals Hidden Associations with Chronic Diseases.</title>
        <authorList>
            <person name="Tisza M.J."/>
            <person name="Buck C.B."/>
        </authorList>
    </citation>
    <scope>NUCLEOTIDE SEQUENCE</scope>
    <source>
        <strain evidence="1">CtZE52</strain>
    </source>
</reference>
<dbReference type="EMBL" id="BK015320">
    <property type="protein sequence ID" value="DAE01155.1"/>
    <property type="molecule type" value="Genomic_DNA"/>
</dbReference>